<proteinExistence type="predicted"/>
<reference evidence="3" key="2">
    <citation type="submission" date="2016-06" db="UniProtKB">
        <authorList>
            <consortium name="WormBaseParasite"/>
        </authorList>
    </citation>
    <scope>IDENTIFICATION</scope>
</reference>
<organism evidence="2 3">
    <name type="scientific">Globodera pallida</name>
    <name type="common">Potato cyst nematode worm</name>
    <name type="synonym">Heterodera pallida</name>
    <dbReference type="NCBI Taxonomy" id="36090"/>
    <lineage>
        <taxon>Eukaryota</taxon>
        <taxon>Metazoa</taxon>
        <taxon>Ecdysozoa</taxon>
        <taxon>Nematoda</taxon>
        <taxon>Chromadorea</taxon>
        <taxon>Rhabditida</taxon>
        <taxon>Tylenchina</taxon>
        <taxon>Tylenchomorpha</taxon>
        <taxon>Tylenchoidea</taxon>
        <taxon>Heteroderidae</taxon>
        <taxon>Heteroderinae</taxon>
        <taxon>Globodera</taxon>
    </lineage>
</organism>
<evidence type="ECO:0000313" key="3">
    <source>
        <dbReference type="WBParaSite" id="GPLIN_001372400"/>
    </source>
</evidence>
<evidence type="ECO:0000256" key="1">
    <source>
        <dbReference type="SAM" id="MobiDB-lite"/>
    </source>
</evidence>
<keyword evidence="2" id="KW-1185">Reference proteome</keyword>
<dbReference type="Proteomes" id="UP000050741">
    <property type="component" value="Unassembled WGS sequence"/>
</dbReference>
<sequence>MITLIVDSQQKMASASAISELRGIESAFGQQQKIRKSAGGWVQTYKEPKNGAEAAGQGGRTVRAGAEDEPDDSATERESQEKTTCTIKVQKVEKHTGKCIRLRGGTAACQTEAYLDPVNDDCMFLA</sequence>
<feature type="region of interest" description="Disordered" evidence="1">
    <location>
        <begin position="45"/>
        <end position="84"/>
    </location>
</feature>
<name>A0A183CLG8_GLOPA</name>
<reference evidence="2" key="1">
    <citation type="submission" date="2014-05" db="EMBL/GenBank/DDBJ databases">
        <title>The genome and life-stage specific transcriptomes of Globodera pallida elucidate key aspects of plant parasitism by a cyst nematode.</title>
        <authorList>
            <person name="Cotton J.A."/>
            <person name="Lilley C.J."/>
            <person name="Jones L.M."/>
            <person name="Kikuchi T."/>
            <person name="Reid A.J."/>
            <person name="Thorpe P."/>
            <person name="Tsai I.J."/>
            <person name="Beasley H."/>
            <person name="Blok V."/>
            <person name="Cock P.J.A."/>
            <person name="Van den Akker S.E."/>
            <person name="Holroyd N."/>
            <person name="Hunt M."/>
            <person name="Mantelin S."/>
            <person name="Naghra H."/>
            <person name="Pain A."/>
            <person name="Palomares-Rius J.E."/>
            <person name="Zarowiecki M."/>
            <person name="Berriman M."/>
            <person name="Jones J.T."/>
            <person name="Urwin P.E."/>
        </authorList>
    </citation>
    <scope>NUCLEOTIDE SEQUENCE [LARGE SCALE GENOMIC DNA]</scope>
    <source>
        <strain evidence="2">Lindley</strain>
    </source>
</reference>
<dbReference type="AlphaFoldDB" id="A0A183CLG8"/>
<protein>
    <submittedName>
        <fullName evidence="3">Uncharacterized protein</fullName>
    </submittedName>
</protein>
<evidence type="ECO:0000313" key="2">
    <source>
        <dbReference type="Proteomes" id="UP000050741"/>
    </source>
</evidence>
<accession>A0A183CLG8</accession>
<dbReference type="WBParaSite" id="GPLIN_001372400">
    <property type="protein sequence ID" value="GPLIN_001372400"/>
    <property type="gene ID" value="GPLIN_001372400"/>
</dbReference>